<feature type="compositionally biased region" description="Polar residues" evidence="1">
    <location>
        <begin position="25"/>
        <end position="36"/>
    </location>
</feature>
<feature type="region of interest" description="Disordered" evidence="1">
    <location>
        <begin position="1"/>
        <end position="105"/>
    </location>
</feature>
<organism evidence="2 3">
    <name type="scientific">Spirosoma sordidisoli</name>
    <dbReference type="NCBI Taxonomy" id="2502893"/>
    <lineage>
        <taxon>Bacteria</taxon>
        <taxon>Pseudomonadati</taxon>
        <taxon>Bacteroidota</taxon>
        <taxon>Cytophagia</taxon>
        <taxon>Cytophagales</taxon>
        <taxon>Cytophagaceae</taxon>
        <taxon>Spirosoma</taxon>
    </lineage>
</organism>
<keyword evidence="3" id="KW-1185">Reference proteome</keyword>
<sequence length="155" mass="16291">MAKRNNAHASTQTPPEKTDAGVPEQSKSPATESAKPQDTAPEAVTPPAPETTETGIEPQTPAVAESTDTAPPITDPPADEQNSADEAHQGPAPGSNGPAGLRPVVSDRLAQLTEIGALIRKFVEDKVANGNPDLVWPEVEVWLDENVVGYKESRV</sequence>
<protein>
    <submittedName>
        <fullName evidence="2">Uncharacterized protein</fullName>
    </submittedName>
</protein>
<comment type="caution">
    <text evidence="2">The sequence shown here is derived from an EMBL/GenBank/DDBJ whole genome shotgun (WGS) entry which is preliminary data.</text>
</comment>
<dbReference type="RefSeq" id="WP_129598846.1">
    <property type="nucleotide sequence ID" value="NZ_SBLB01000001.1"/>
</dbReference>
<evidence type="ECO:0000313" key="2">
    <source>
        <dbReference type="EMBL" id="RYC70682.1"/>
    </source>
</evidence>
<accession>A0A4Q2UP80</accession>
<name>A0A4Q2UP80_9BACT</name>
<reference evidence="2 3" key="1">
    <citation type="submission" date="2019-01" db="EMBL/GenBank/DDBJ databases">
        <title>Spirosoma flava sp. nov., a propanil-degrading bacterium isolated from herbicide-contaminated soil.</title>
        <authorList>
            <person name="Zhang L."/>
            <person name="Jiang J.-D."/>
        </authorList>
    </citation>
    <scope>NUCLEOTIDE SEQUENCE [LARGE SCALE GENOMIC DNA]</scope>
    <source>
        <strain evidence="2 3">TY50</strain>
    </source>
</reference>
<gene>
    <name evidence="2" type="ORF">EQG79_00590</name>
</gene>
<evidence type="ECO:0000256" key="1">
    <source>
        <dbReference type="SAM" id="MobiDB-lite"/>
    </source>
</evidence>
<dbReference type="EMBL" id="SBLB01000001">
    <property type="protein sequence ID" value="RYC70682.1"/>
    <property type="molecule type" value="Genomic_DNA"/>
</dbReference>
<dbReference type="Proteomes" id="UP000290407">
    <property type="component" value="Unassembled WGS sequence"/>
</dbReference>
<evidence type="ECO:0000313" key="3">
    <source>
        <dbReference type="Proteomes" id="UP000290407"/>
    </source>
</evidence>
<dbReference type="AlphaFoldDB" id="A0A4Q2UP80"/>
<proteinExistence type="predicted"/>